<sequence length="416" mass="46831">MNSLDFSHYQFTVAERFLRYVQIHTQADPFSSATPSTPGQKDLGRLLLDELHQMGLEAEMDEYGYVYATLPSNQTHAIPVICFCAHMDTSPDCSGEGVKPIVHRNYQGEDLVLPDDPSQIIRMKDFPELQQQIGHDIITASGTTLLGADDKSGIAIIMDALHYWISHPEQPHGEIRVLFTVDEEIGRGVDHVNLQKLRANVAYTLDGESAGHLEDENFCADQVVVQIHGISAHPGYARGRMINAMKLAAALIDSLPGELSPEATSGKQGFIHPLHIEGNVETVTIHFLIRHFEENGLKEYEQLLERLVKQQVNRFPGATYEWKCQEQYRNMKYVLDQHPEVVRYAEEAIRRTGLQPVHHAIRGGTDGARLSFMGLPCPNLFTGQHAFHSKKEWISIQDMQKAVETLVHLAEIWATR</sequence>
<keyword evidence="4" id="KW-0378">Hydrolase</keyword>
<keyword evidence="5 9" id="KW-0862">Zinc</keyword>
<dbReference type="PROSITE" id="PS00759">
    <property type="entry name" value="ARGE_DAPE_CPG2_2"/>
    <property type="match status" value="1"/>
</dbReference>
<evidence type="ECO:0000256" key="8">
    <source>
        <dbReference type="PIRSR" id="PIRSR037215-1"/>
    </source>
</evidence>
<evidence type="ECO:0000256" key="5">
    <source>
        <dbReference type="ARBA" id="ARBA00022833"/>
    </source>
</evidence>
<accession>A0A2M9CWB2</accession>
<keyword evidence="6" id="KW-0482">Metalloprotease</keyword>
<dbReference type="GO" id="GO:0008237">
    <property type="term" value="F:metallopeptidase activity"/>
    <property type="evidence" value="ECO:0007669"/>
    <property type="project" value="UniProtKB-KW"/>
</dbReference>
<feature type="binding site" evidence="9">
    <location>
        <position position="86"/>
    </location>
    <ligand>
        <name>Zn(2+)</name>
        <dbReference type="ChEBI" id="CHEBI:29105"/>
        <label>1</label>
    </ligand>
</feature>
<dbReference type="PIRSF" id="PIRSF037215">
    <property type="entry name" value="Peptidase_M20B"/>
    <property type="match status" value="1"/>
</dbReference>
<gene>
    <name evidence="11" type="ORF">BXY57_1820</name>
</gene>
<dbReference type="InterPro" id="IPR002933">
    <property type="entry name" value="Peptidase_M20"/>
</dbReference>
<dbReference type="GO" id="GO:0008270">
    <property type="term" value="F:zinc ion binding"/>
    <property type="evidence" value="ECO:0007669"/>
    <property type="project" value="InterPro"/>
</dbReference>
<dbReference type="InterPro" id="IPR036264">
    <property type="entry name" value="Bact_exopeptidase_dim_dom"/>
</dbReference>
<keyword evidence="2" id="KW-0645">Protease</keyword>
<feature type="domain" description="Peptidase M20 dimerisation" evidence="10">
    <location>
        <begin position="222"/>
        <end position="311"/>
    </location>
</feature>
<dbReference type="GO" id="GO:0006518">
    <property type="term" value="P:peptide metabolic process"/>
    <property type="evidence" value="ECO:0007669"/>
    <property type="project" value="InterPro"/>
</dbReference>
<evidence type="ECO:0000256" key="7">
    <source>
        <dbReference type="NCBIfam" id="TIGR01882"/>
    </source>
</evidence>
<dbReference type="NCBIfam" id="TIGR01882">
    <property type="entry name" value="peptidase-T"/>
    <property type="match status" value="1"/>
</dbReference>
<dbReference type="PANTHER" id="PTHR42994:SF1">
    <property type="entry name" value="PEPTIDASE T"/>
    <property type="match status" value="1"/>
</dbReference>
<dbReference type="OrthoDB" id="9804934at2"/>
<evidence type="ECO:0000256" key="6">
    <source>
        <dbReference type="ARBA" id="ARBA00023049"/>
    </source>
</evidence>
<keyword evidence="3 9" id="KW-0479">Metal-binding</keyword>
<evidence type="ECO:0000259" key="10">
    <source>
        <dbReference type="Pfam" id="PF07687"/>
    </source>
</evidence>
<dbReference type="InterPro" id="IPR011650">
    <property type="entry name" value="Peptidase_M20_dimer"/>
</dbReference>
<dbReference type="Pfam" id="PF07687">
    <property type="entry name" value="M20_dimer"/>
    <property type="match status" value="1"/>
</dbReference>
<evidence type="ECO:0000256" key="9">
    <source>
        <dbReference type="PIRSR" id="PIRSR037215-2"/>
    </source>
</evidence>
<reference evidence="11 12" key="1">
    <citation type="submission" date="2017-11" db="EMBL/GenBank/DDBJ databases">
        <title>Genomic Encyclopedia of Archaeal and Bacterial Type Strains, Phase II (KMG-II): From Individual Species to Whole Genera.</title>
        <authorList>
            <person name="Goeker M."/>
        </authorList>
    </citation>
    <scope>NUCLEOTIDE SEQUENCE [LARGE SCALE GENOMIC DNA]</scope>
    <source>
        <strain evidence="11 12">DSM 27268</strain>
    </source>
</reference>
<feature type="binding site" evidence="9">
    <location>
        <position position="206"/>
    </location>
    <ligand>
        <name>Zn(2+)</name>
        <dbReference type="ChEBI" id="CHEBI:29105"/>
        <label>1</label>
    </ligand>
</feature>
<dbReference type="Gene3D" id="3.40.630.10">
    <property type="entry name" value="Zn peptidases"/>
    <property type="match status" value="1"/>
</dbReference>
<keyword evidence="12" id="KW-1185">Reference proteome</keyword>
<comment type="caution">
    <text evidence="11">The sequence shown here is derived from an EMBL/GenBank/DDBJ whole genome shotgun (WGS) entry which is preliminary data.</text>
</comment>
<dbReference type="Proteomes" id="UP000230000">
    <property type="component" value="Unassembled WGS sequence"/>
</dbReference>
<dbReference type="EMBL" id="PGFG01000001">
    <property type="protein sequence ID" value="PJJ76212.1"/>
    <property type="molecule type" value="Genomic_DNA"/>
</dbReference>
<dbReference type="NCBIfam" id="NF009920">
    <property type="entry name" value="PRK13381.1"/>
    <property type="match status" value="1"/>
</dbReference>
<proteinExistence type="inferred from homology"/>
<dbReference type="InterPro" id="IPR001261">
    <property type="entry name" value="ArgE/DapE_CS"/>
</dbReference>
<dbReference type="RefSeq" id="WP_100314727.1">
    <property type="nucleotide sequence ID" value="NZ_PGFG01000001.1"/>
</dbReference>
<evidence type="ECO:0000313" key="12">
    <source>
        <dbReference type="Proteomes" id="UP000230000"/>
    </source>
</evidence>
<dbReference type="NCBIfam" id="NF003976">
    <property type="entry name" value="PRK05469.1"/>
    <property type="match status" value="1"/>
</dbReference>
<feature type="binding site" evidence="9">
    <location>
        <position position="388"/>
    </location>
    <ligand>
        <name>Zn(2+)</name>
        <dbReference type="ChEBI" id="CHEBI:29105"/>
        <label>2</label>
    </ligand>
</feature>
<evidence type="ECO:0000256" key="3">
    <source>
        <dbReference type="ARBA" id="ARBA00022723"/>
    </source>
</evidence>
<evidence type="ECO:0000313" key="11">
    <source>
        <dbReference type="EMBL" id="PJJ76212.1"/>
    </source>
</evidence>
<dbReference type="SUPFAM" id="SSF53187">
    <property type="entry name" value="Zn-dependent exopeptidases"/>
    <property type="match status" value="1"/>
</dbReference>
<dbReference type="GO" id="GO:0006508">
    <property type="term" value="P:proteolysis"/>
    <property type="evidence" value="ECO:0007669"/>
    <property type="project" value="UniProtKB-UniRule"/>
</dbReference>
<feature type="active site" description="Proton acceptor" evidence="8">
    <location>
        <position position="183"/>
    </location>
</feature>
<evidence type="ECO:0000256" key="4">
    <source>
        <dbReference type="ARBA" id="ARBA00022801"/>
    </source>
</evidence>
<comment type="cofactor">
    <cofactor evidence="9">
        <name>Zn(2+)</name>
        <dbReference type="ChEBI" id="CHEBI:29105"/>
    </cofactor>
    <text evidence="9">Binds 2 Zn(2+) ions per subunit.</text>
</comment>
<dbReference type="GO" id="GO:0045148">
    <property type="term" value="F:tripeptide aminopeptidase activity"/>
    <property type="evidence" value="ECO:0007669"/>
    <property type="project" value="UniProtKB-UniRule"/>
</dbReference>
<dbReference type="PANTHER" id="PTHR42994">
    <property type="entry name" value="PEPTIDASE T"/>
    <property type="match status" value="1"/>
</dbReference>
<dbReference type="GO" id="GO:0005829">
    <property type="term" value="C:cytosol"/>
    <property type="evidence" value="ECO:0007669"/>
    <property type="project" value="TreeGrafter"/>
</dbReference>
<feature type="binding site" evidence="9">
    <location>
        <position position="149"/>
    </location>
    <ligand>
        <name>Zn(2+)</name>
        <dbReference type="ChEBI" id="CHEBI:29105"/>
        <label>2</label>
    </ligand>
</feature>
<feature type="active site" evidence="8">
    <location>
        <position position="88"/>
    </location>
</feature>
<evidence type="ECO:0000256" key="1">
    <source>
        <dbReference type="ARBA" id="ARBA00009692"/>
    </source>
</evidence>
<organism evidence="11 12">
    <name type="scientific">Thermoflavifilum aggregans</name>
    <dbReference type="NCBI Taxonomy" id="454188"/>
    <lineage>
        <taxon>Bacteria</taxon>
        <taxon>Pseudomonadati</taxon>
        <taxon>Bacteroidota</taxon>
        <taxon>Chitinophagia</taxon>
        <taxon>Chitinophagales</taxon>
        <taxon>Chitinophagaceae</taxon>
        <taxon>Thermoflavifilum</taxon>
    </lineage>
</organism>
<dbReference type="InterPro" id="IPR010161">
    <property type="entry name" value="Peptidase_M20B"/>
</dbReference>
<comment type="similarity">
    <text evidence="1">Belongs to the peptidase M20B family.</text>
</comment>
<dbReference type="SUPFAM" id="SSF55031">
    <property type="entry name" value="Bacterial exopeptidase dimerisation domain"/>
    <property type="match status" value="1"/>
</dbReference>
<feature type="binding site" evidence="9">
    <location>
        <position position="184"/>
    </location>
    <ligand>
        <name>Zn(2+)</name>
        <dbReference type="ChEBI" id="CHEBI:29105"/>
        <label>2</label>
    </ligand>
</feature>
<dbReference type="Gene3D" id="3.30.70.360">
    <property type="match status" value="1"/>
</dbReference>
<evidence type="ECO:0000256" key="2">
    <source>
        <dbReference type="ARBA" id="ARBA00022670"/>
    </source>
</evidence>
<name>A0A2M9CWB2_9BACT</name>
<dbReference type="Pfam" id="PF01546">
    <property type="entry name" value="Peptidase_M20"/>
    <property type="match status" value="1"/>
</dbReference>
<dbReference type="EC" id="3.4.11.4" evidence="7"/>
<feature type="binding site" evidence="9">
    <location>
        <position position="149"/>
    </location>
    <ligand>
        <name>Zn(2+)</name>
        <dbReference type="ChEBI" id="CHEBI:29105"/>
        <label>1</label>
    </ligand>
</feature>
<protein>
    <recommendedName>
        <fullName evidence="7">Peptidase T</fullName>
        <ecNumber evidence="7">3.4.11.4</ecNumber>
    </recommendedName>
</protein>
<dbReference type="AlphaFoldDB" id="A0A2M9CWB2"/>